<dbReference type="GO" id="GO:0070006">
    <property type="term" value="F:metalloaminopeptidase activity"/>
    <property type="evidence" value="ECO:0007669"/>
    <property type="project" value="InterPro"/>
</dbReference>
<dbReference type="AlphaFoldDB" id="M5G023"/>
<sequence>MELPANLMTPTAFCARMVKEFQGLGNVRVNVRDEAWAEEKGMRTFLSVTKGTDEPAKFFELHYSGAPAGEKPLAFVGKGITFDSGGISLKPAEGMKLMRGDMGGAATLLSAALAIVKLKLPINLVAVAPLTENLPGPKANKPGDIVYAMNGKTVEIDNTDAEGRLVLADALYYVTSEFKPHTVIDAATLTGAMMIALGEPYAGVFTNSDSLWNELQLSGKEEHDRFWRMPLDDDYVPQISQSNADLQNTGGRPAGACTAAIFLKAFVDGVEGEGSAQPRTRWAHVDIAGVMECTRPGPYQNKGMTGRPTRAFIDFARRLAEKK</sequence>
<evidence type="ECO:0000256" key="4">
    <source>
        <dbReference type="ARBA" id="ARBA00022801"/>
    </source>
</evidence>
<comment type="similarity">
    <text evidence="1">Belongs to the peptidase M17 family.</text>
</comment>
<dbReference type="OrthoDB" id="412814at2759"/>
<dbReference type="Proteomes" id="UP000030653">
    <property type="component" value="Unassembled WGS sequence"/>
</dbReference>
<dbReference type="Pfam" id="PF00883">
    <property type="entry name" value="Peptidase_M17"/>
    <property type="match status" value="1"/>
</dbReference>
<gene>
    <name evidence="6" type="ORF">DACRYDRAFT_21877</name>
</gene>
<dbReference type="CDD" id="cd00433">
    <property type="entry name" value="Peptidase_M17"/>
    <property type="match status" value="1"/>
</dbReference>
<evidence type="ECO:0000256" key="1">
    <source>
        <dbReference type="ARBA" id="ARBA00009528"/>
    </source>
</evidence>
<reference evidence="6 7" key="1">
    <citation type="journal article" date="2012" name="Science">
        <title>The Paleozoic origin of enzymatic lignin decomposition reconstructed from 31 fungal genomes.</title>
        <authorList>
            <person name="Floudas D."/>
            <person name="Binder M."/>
            <person name="Riley R."/>
            <person name="Barry K."/>
            <person name="Blanchette R.A."/>
            <person name="Henrissat B."/>
            <person name="Martinez A.T."/>
            <person name="Otillar R."/>
            <person name="Spatafora J.W."/>
            <person name="Yadav J.S."/>
            <person name="Aerts A."/>
            <person name="Benoit I."/>
            <person name="Boyd A."/>
            <person name="Carlson A."/>
            <person name="Copeland A."/>
            <person name="Coutinho P.M."/>
            <person name="de Vries R.P."/>
            <person name="Ferreira P."/>
            <person name="Findley K."/>
            <person name="Foster B."/>
            <person name="Gaskell J."/>
            <person name="Glotzer D."/>
            <person name="Gorecki P."/>
            <person name="Heitman J."/>
            <person name="Hesse C."/>
            <person name="Hori C."/>
            <person name="Igarashi K."/>
            <person name="Jurgens J.A."/>
            <person name="Kallen N."/>
            <person name="Kersten P."/>
            <person name="Kohler A."/>
            <person name="Kuees U."/>
            <person name="Kumar T.K.A."/>
            <person name="Kuo A."/>
            <person name="LaButti K."/>
            <person name="Larrondo L.F."/>
            <person name="Lindquist E."/>
            <person name="Ling A."/>
            <person name="Lombard V."/>
            <person name="Lucas S."/>
            <person name="Lundell T."/>
            <person name="Martin R."/>
            <person name="McLaughlin D.J."/>
            <person name="Morgenstern I."/>
            <person name="Morin E."/>
            <person name="Murat C."/>
            <person name="Nagy L.G."/>
            <person name="Nolan M."/>
            <person name="Ohm R.A."/>
            <person name="Patyshakuliyeva A."/>
            <person name="Rokas A."/>
            <person name="Ruiz-Duenas F.J."/>
            <person name="Sabat G."/>
            <person name="Salamov A."/>
            <person name="Samejima M."/>
            <person name="Schmutz J."/>
            <person name="Slot J.C."/>
            <person name="St John F."/>
            <person name="Stenlid J."/>
            <person name="Sun H."/>
            <person name="Sun S."/>
            <person name="Syed K."/>
            <person name="Tsang A."/>
            <person name="Wiebenga A."/>
            <person name="Young D."/>
            <person name="Pisabarro A."/>
            <person name="Eastwood D.C."/>
            <person name="Martin F."/>
            <person name="Cullen D."/>
            <person name="Grigoriev I.V."/>
            <person name="Hibbett D.S."/>
        </authorList>
    </citation>
    <scope>NUCLEOTIDE SEQUENCE [LARGE SCALE GENOMIC DNA]</scope>
    <source>
        <strain evidence="6 7">DJM-731 SS1</strain>
    </source>
</reference>
<dbReference type="PANTHER" id="PTHR11963">
    <property type="entry name" value="LEUCINE AMINOPEPTIDASE-RELATED"/>
    <property type="match status" value="1"/>
</dbReference>
<evidence type="ECO:0000313" key="7">
    <source>
        <dbReference type="Proteomes" id="UP000030653"/>
    </source>
</evidence>
<dbReference type="GO" id="GO:0006508">
    <property type="term" value="P:proteolysis"/>
    <property type="evidence" value="ECO:0007669"/>
    <property type="project" value="UniProtKB-KW"/>
</dbReference>
<protein>
    <submittedName>
        <fullName evidence="6">Peptidase M17 leucyl aminopeptidase</fullName>
    </submittedName>
</protein>
<evidence type="ECO:0000259" key="5">
    <source>
        <dbReference type="PROSITE" id="PS00631"/>
    </source>
</evidence>
<dbReference type="HOGENOM" id="CLU_013734_7_0_1"/>
<dbReference type="PRINTS" id="PR00481">
    <property type="entry name" value="LAMNOPPTDASE"/>
</dbReference>
<dbReference type="Gene3D" id="3.40.630.10">
    <property type="entry name" value="Zn peptidases"/>
    <property type="match status" value="1"/>
</dbReference>
<dbReference type="PROSITE" id="PS00631">
    <property type="entry name" value="CYTOSOL_AP"/>
    <property type="match status" value="1"/>
</dbReference>
<keyword evidence="2 6" id="KW-0031">Aminopeptidase</keyword>
<dbReference type="GO" id="GO:0030145">
    <property type="term" value="F:manganese ion binding"/>
    <property type="evidence" value="ECO:0007669"/>
    <property type="project" value="InterPro"/>
</dbReference>
<feature type="domain" description="Cytosol aminopeptidase" evidence="5">
    <location>
        <begin position="158"/>
        <end position="165"/>
    </location>
</feature>
<evidence type="ECO:0000313" key="6">
    <source>
        <dbReference type="EMBL" id="EJU02104.1"/>
    </source>
</evidence>
<name>M5G023_DACPD</name>
<dbReference type="SUPFAM" id="SSF53187">
    <property type="entry name" value="Zn-dependent exopeptidases"/>
    <property type="match status" value="1"/>
</dbReference>
<dbReference type="GeneID" id="63687646"/>
<evidence type="ECO:0000256" key="2">
    <source>
        <dbReference type="ARBA" id="ARBA00022438"/>
    </source>
</evidence>
<keyword evidence="3" id="KW-0645">Protease</keyword>
<dbReference type="STRING" id="1858805.M5G023"/>
<dbReference type="PANTHER" id="PTHR11963:SF23">
    <property type="entry name" value="CYTOSOL AMINOPEPTIDASE"/>
    <property type="match status" value="1"/>
</dbReference>
<dbReference type="InterPro" id="IPR011356">
    <property type="entry name" value="Leucine_aapep/pepB"/>
</dbReference>
<proteinExistence type="inferred from homology"/>
<organism evidence="6 7">
    <name type="scientific">Dacryopinax primogenitus (strain DJM 731)</name>
    <name type="common">Brown rot fungus</name>
    <dbReference type="NCBI Taxonomy" id="1858805"/>
    <lineage>
        <taxon>Eukaryota</taxon>
        <taxon>Fungi</taxon>
        <taxon>Dikarya</taxon>
        <taxon>Basidiomycota</taxon>
        <taxon>Agaricomycotina</taxon>
        <taxon>Dacrymycetes</taxon>
        <taxon>Dacrymycetales</taxon>
        <taxon>Dacrymycetaceae</taxon>
        <taxon>Dacryopinax</taxon>
    </lineage>
</organism>
<evidence type="ECO:0000256" key="3">
    <source>
        <dbReference type="ARBA" id="ARBA00022670"/>
    </source>
</evidence>
<keyword evidence="7" id="KW-1185">Reference proteome</keyword>
<dbReference type="OMA" id="MFAQATV"/>
<keyword evidence="4" id="KW-0378">Hydrolase</keyword>
<dbReference type="EMBL" id="JH795862">
    <property type="protein sequence ID" value="EJU02104.1"/>
    <property type="molecule type" value="Genomic_DNA"/>
</dbReference>
<accession>M5G023</accession>
<dbReference type="InterPro" id="IPR000819">
    <property type="entry name" value="Peptidase_M17_C"/>
</dbReference>
<dbReference type="GO" id="GO:0005737">
    <property type="term" value="C:cytoplasm"/>
    <property type="evidence" value="ECO:0007669"/>
    <property type="project" value="InterPro"/>
</dbReference>
<dbReference type="RefSeq" id="XP_040629001.1">
    <property type="nucleotide sequence ID" value="XM_040772584.1"/>
</dbReference>